<protein>
    <submittedName>
        <fullName evidence="1">Uncharacterized protein</fullName>
    </submittedName>
</protein>
<reference evidence="1" key="2">
    <citation type="submission" date="2021-03" db="UniProtKB">
        <authorList>
            <consortium name="EnsemblPlants"/>
        </authorList>
    </citation>
    <scope>IDENTIFICATION</scope>
</reference>
<accession>A0A803MMA8</accession>
<dbReference type="Proteomes" id="UP000596660">
    <property type="component" value="Unplaced"/>
</dbReference>
<evidence type="ECO:0000313" key="2">
    <source>
        <dbReference type="Proteomes" id="UP000596660"/>
    </source>
</evidence>
<dbReference type="AlphaFoldDB" id="A0A803MMA8"/>
<sequence length="102" mass="11141">MKIKIQGLGRPRMEIEVDPDDKCISMPKQVWACAAGSSPAPVAPVISSAVPKPPKLNARKADLNFVARTSLSMCKDPRLGIKVYTRKKNLNGRLVNTKSIVK</sequence>
<organism evidence="1 2">
    <name type="scientific">Chenopodium quinoa</name>
    <name type="common">Quinoa</name>
    <dbReference type="NCBI Taxonomy" id="63459"/>
    <lineage>
        <taxon>Eukaryota</taxon>
        <taxon>Viridiplantae</taxon>
        <taxon>Streptophyta</taxon>
        <taxon>Embryophyta</taxon>
        <taxon>Tracheophyta</taxon>
        <taxon>Spermatophyta</taxon>
        <taxon>Magnoliopsida</taxon>
        <taxon>eudicotyledons</taxon>
        <taxon>Gunneridae</taxon>
        <taxon>Pentapetalae</taxon>
        <taxon>Caryophyllales</taxon>
        <taxon>Chenopodiaceae</taxon>
        <taxon>Chenopodioideae</taxon>
        <taxon>Atripliceae</taxon>
        <taxon>Chenopodium</taxon>
    </lineage>
</organism>
<evidence type="ECO:0000313" key="1">
    <source>
        <dbReference type="EnsemblPlants" id="AUR62032070-RA:cds"/>
    </source>
</evidence>
<proteinExistence type="predicted"/>
<reference evidence="1" key="1">
    <citation type="journal article" date="2017" name="Nature">
        <title>The genome of Chenopodium quinoa.</title>
        <authorList>
            <person name="Jarvis D.E."/>
            <person name="Ho Y.S."/>
            <person name="Lightfoot D.J."/>
            <person name="Schmoeckel S.M."/>
            <person name="Li B."/>
            <person name="Borm T.J.A."/>
            <person name="Ohyanagi H."/>
            <person name="Mineta K."/>
            <person name="Michell C.T."/>
            <person name="Saber N."/>
            <person name="Kharbatia N.M."/>
            <person name="Rupper R.R."/>
            <person name="Sharp A.R."/>
            <person name="Dally N."/>
            <person name="Boughton B.A."/>
            <person name="Woo Y.H."/>
            <person name="Gao G."/>
            <person name="Schijlen E.G.W.M."/>
            <person name="Guo X."/>
            <person name="Momin A.A."/>
            <person name="Negrao S."/>
            <person name="Al-Babili S."/>
            <person name="Gehring C."/>
            <person name="Roessner U."/>
            <person name="Jung C."/>
            <person name="Murphy K."/>
            <person name="Arold S.T."/>
            <person name="Gojobori T."/>
            <person name="van der Linden C.G."/>
            <person name="van Loo E.N."/>
            <person name="Jellen E.N."/>
            <person name="Maughan P.J."/>
            <person name="Tester M."/>
        </authorList>
    </citation>
    <scope>NUCLEOTIDE SEQUENCE [LARGE SCALE GENOMIC DNA]</scope>
    <source>
        <strain evidence="1">cv. PI 614886</strain>
    </source>
</reference>
<dbReference type="Gramene" id="AUR62032070-RA">
    <property type="protein sequence ID" value="AUR62032070-RA:cds"/>
    <property type="gene ID" value="AUR62032070"/>
</dbReference>
<keyword evidence="2" id="KW-1185">Reference proteome</keyword>
<dbReference type="EnsemblPlants" id="AUR62032070-RA">
    <property type="protein sequence ID" value="AUR62032070-RA:cds"/>
    <property type="gene ID" value="AUR62032070"/>
</dbReference>
<name>A0A803MMA8_CHEQI</name>